<dbReference type="GeneID" id="11508874"/>
<dbReference type="eggNOG" id="ENOG502SAXJ">
    <property type="taxonomic scope" value="Eukaryota"/>
</dbReference>
<dbReference type="HOGENOM" id="CLU_059771_0_0_1"/>
<keyword evidence="5" id="KW-1185">Reference proteome</keyword>
<dbReference type="KEGG" id="mtm:MYCTH_2115734"/>
<accession>G2Q163</accession>
<dbReference type="EMBL" id="CP003002">
    <property type="protein sequence ID" value="AEO54962.1"/>
    <property type="molecule type" value="Genomic_DNA"/>
</dbReference>
<gene>
    <name evidence="4" type="ORF">MYCTH_2115734</name>
</gene>
<proteinExistence type="inferred from homology"/>
<dbReference type="Gene3D" id="3.40.50.300">
    <property type="entry name" value="P-loop containing nucleotide triphosphate hydrolases"/>
    <property type="match status" value="1"/>
</dbReference>
<evidence type="ECO:0000313" key="4">
    <source>
        <dbReference type="EMBL" id="AEO54962.1"/>
    </source>
</evidence>
<dbReference type="CDD" id="cd19495">
    <property type="entry name" value="Elp6"/>
    <property type="match status" value="1"/>
</dbReference>
<comment type="pathway">
    <text evidence="1">tRNA modification; 5-methoxycarbonylmethyl-2-thiouridine-tRNA biosynthesis.</text>
</comment>
<dbReference type="GO" id="GO:0033588">
    <property type="term" value="C:elongator holoenzyme complex"/>
    <property type="evidence" value="ECO:0007669"/>
    <property type="project" value="InterPro"/>
</dbReference>
<dbReference type="InterPro" id="IPR018627">
    <property type="entry name" value="ELP6"/>
</dbReference>
<feature type="compositionally biased region" description="Basic and acidic residues" evidence="3">
    <location>
        <begin position="65"/>
        <end position="82"/>
    </location>
</feature>
<name>G2Q163_THET4</name>
<dbReference type="UniPathway" id="UPA00988"/>
<evidence type="ECO:0000313" key="5">
    <source>
        <dbReference type="Proteomes" id="UP000007322"/>
    </source>
</evidence>
<dbReference type="GO" id="GO:0002098">
    <property type="term" value="P:tRNA wobble uridine modification"/>
    <property type="evidence" value="ECO:0007669"/>
    <property type="project" value="InterPro"/>
</dbReference>
<evidence type="ECO:0000256" key="1">
    <source>
        <dbReference type="ARBA" id="ARBA00005043"/>
    </source>
</evidence>
<dbReference type="Proteomes" id="UP000007322">
    <property type="component" value="Chromosome 1"/>
</dbReference>
<dbReference type="PANTHER" id="PTHR16184">
    <property type="entry name" value="ELONGATOR COMPLEX PROTEIN 6"/>
    <property type="match status" value="1"/>
</dbReference>
<dbReference type="RefSeq" id="XP_003660207.1">
    <property type="nucleotide sequence ID" value="XM_003660159.1"/>
</dbReference>
<dbReference type="VEuPathDB" id="FungiDB:MYCTH_2115734"/>
<organism evidence="4 5">
    <name type="scientific">Thermothelomyces thermophilus (strain ATCC 42464 / BCRC 31852 / DSM 1799)</name>
    <name type="common">Sporotrichum thermophile</name>
    <dbReference type="NCBI Taxonomy" id="573729"/>
    <lineage>
        <taxon>Eukaryota</taxon>
        <taxon>Fungi</taxon>
        <taxon>Dikarya</taxon>
        <taxon>Ascomycota</taxon>
        <taxon>Pezizomycotina</taxon>
        <taxon>Sordariomycetes</taxon>
        <taxon>Sordariomycetidae</taxon>
        <taxon>Sordariales</taxon>
        <taxon>Chaetomiaceae</taxon>
        <taxon>Thermothelomyces</taxon>
    </lineage>
</organism>
<evidence type="ECO:0008006" key="6">
    <source>
        <dbReference type="Google" id="ProtNLM"/>
    </source>
</evidence>
<dbReference type="OrthoDB" id="9995306at2759"/>
<dbReference type="InParanoid" id="G2Q163"/>
<evidence type="ECO:0000256" key="2">
    <source>
        <dbReference type="ARBA" id="ARBA00008837"/>
    </source>
</evidence>
<dbReference type="OMA" id="LYFIQRD"/>
<reference evidence="4 5" key="1">
    <citation type="journal article" date="2011" name="Nat. Biotechnol.">
        <title>Comparative genomic analysis of the thermophilic biomass-degrading fungi Myceliophthora thermophila and Thielavia terrestris.</title>
        <authorList>
            <person name="Berka R.M."/>
            <person name="Grigoriev I.V."/>
            <person name="Otillar R."/>
            <person name="Salamov A."/>
            <person name="Grimwood J."/>
            <person name="Reid I."/>
            <person name="Ishmael N."/>
            <person name="John T."/>
            <person name="Darmond C."/>
            <person name="Moisan M.-C."/>
            <person name="Henrissat B."/>
            <person name="Coutinho P.M."/>
            <person name="Lombard V."/>
            <person name="Natvig D.O."/>
            <person name="Lindquist E."/>
            <person name="Schmutz J."/>
            <person name="Lucas S."/>
            <person name="Harris P."/>
            <person name="Powlowski J."/>
            <person name="Bellemare A."/>
            <person name="Taylor D."/>
            <person name="Butler G."/>
            <person name="de Vries R.P."/>
            <person name="Allijn I.E."/>
            <person name="van den Brink J."/>
            <person name="Ushinsky S."/>
            <person name="Storms R."/>
            <person name="Powell A.J."/>
            <person name="Paulsen I.T."/>
            <person name="Elbourne L.D.H."/>
            <person name="Baker S.E."/>
            <person name="Magnuson J."/>
            <person name="LaBoissiere S."/>
            <person name="Clutterbuck A.J."/>
            <person name="Martinez D."/>
            <person name="Wogulis M."/>
            <person name="de Leon A.L."/>
            <person name="Rey M.W."/>
            <person name="Tsang A."/>
        </authorList>
    </citation>
    <scope>NUCLEOTIDE SEQUENCE [LARGE SCALE GENOMIC DNA]</scope>
    <source>
        <strain evidence="5">ATCC 42464 / BCRC 31852 / DSM 1799</strain>
    </source>
</reference>
<protein>
    <recommendedName>
        <fullName evidence="6">DNA recombination and repair protein Rad51-like C-terminal domain-containing protein</fullName>
    </recommendedName>
</protein>
<dbReference type="AlphaFoldDB" id="G2Q163"/>
<dbReference type="PANTHER" id="PTHR16184:SF6">
    <property type="entry name" value="ELONGATOR COMPLEX PROTEIN 6"/>
    <property type="match status" value="1"/>
</dbReference>
<feature type="region of interest" description="Disordered" evidence="3">
    <location>
        <begin position="65"/>
        <end position="87"/>
    </location>
</feature>
<dbReference type="InterPro" id="IPR027417">
    <property type="entry name" value="P-loop_NTPase"/>
</dbReference>
<evidence type="ECO:0000256" key="3">
    <source>
        <dbReference type="SAM" id="MobiDB-lite"/>
    </source>
</evidence>
<sequence length="339" mass="36255">MTSRVPHLLEPYLSLPPEASLVLLTGVLGASTNWLVLRHLYALLKSNPKPSAHLGNGTGIADALRRGTERGGVDEENKKEKKEEEEEGKEDVAVLLVSFLRDFTFWRDGLARLGIDLEAAGRRGKFAYVDGLPAGGLFSGGSAAGAETAGHGQVSRQGWRRTAAALAGPSDIRDTVLASVENLRNPHHAVGPRTPSGDDEGKAGRKVVLVIDGLDFVLAAMDPNSRPGGPPDAAWTAMGVKEVVTELREATHAAIVTLAADDPLIKEQETTLEKQHAWFALSLAHEADAILSLRLLDTGAAQDVSGVIRITNRRDPAQNHEYLYHVGGDGGVRVFERGQ</sequence>
<comment type="similarity">
    <text evidence="2">Belongs to the ELP6 family.</text>
</comment>